<keyword evidence="3" id="KW-1185">Reference proteome</keyword>
<organism evidence="2 3">
    <name type="scientific">Artemisia annua</name>
    <name type="common">Sweet wormwood</name>
    <dbReference type="NCBI Taxonomy" id="35608"/>
    <lineage>
        <taxon>Eukaryota</taxon>
        <taxon>Viridiplantae</taxon>
        <taxon>Streptophyta</taxon>
        <taxon>Embryophyta</taxon>
        <taxon>Tracheophyta</taxon>
        <taxon>Spermatophyta</taxon>
        <taxon>Magnoliopsida</taxon>
        <taxon>eudicotyledons</taxon>
        <taxon>Gunneridae</taxon>
        <taxon>Pentapetalae</taxon>
        <taxon>asterids</taxon>
        <taxon>campanulids</taxon>
        <taxon>Asterales</taxon>
        <taxon>Asteraceae</taxon>
        <taxon>Asteroideae</taxon>
        <taxon>Anthemideae</taxon>
        <taxon>Artemisiinae</taxon>
        <taxon>Artemisia</taxon>
    </lineage>
</organism>
<feature type="compositionally biased region" description="Pro residues" evidence="1">
    <location>
        <begin position="41"/>
        <end position="52"/>
    </location>
</feature>
<reference evidence="2 3" key="1">
    <citation type="journal article" date="2018" name="Mol. Plant">
        <title>The genome of Artemisia annua provides insight into the evolution of Asteraceae family and artemisinin biosynthesis.</title>
        <authorList>
            <person name="Shen Q."/>
            <person name="Zhang L."/>
            <person name="Liao Z."/>
            <person name="Wang S."/>
            <person name="Yan T."/>
            <person name="Shi P."/>
            <person name="Liu M."/>
            <person name="Fu X."/>
            <person name="Pan Q."/>
            <person name="Wang Y."/>
            <person name="Lv Z."/>
            <person name="Lu X."/>
            <person name="Zhang F."/>
            <person name="Jiang W."/>
            <person name="Ma Y."/>
            <person name="Chen M."/>
            <person name="Hao X."/>
            <person name="Li L."/>
            <person name="Tang Y."/>
            <person name="Lv G."/>
            <person name="Zhou Y."/>
            <person name="Sun X."/>
            <person name="Brodelius P.E."/>
            <person name="Rose J.K.C."/>
            <person name="Tang K."/>
        </authorList>
    </citation>
    <scope>NUCLEOTIDE SEQUENCE [LARGE SCALE GENOMIC DNA]</scope>
    <source>
        <strain evidence="3">cv. Huhao1</strain>
        <tissue evidence="2">Leaf</tissue>
    </source>
</reference>
<evidence type="ECO:0000256" key="1">
    <source>
        <dbReference type="SAM" id="MobiDB-lite"/>
    </source>
</evidence>
<gene>
    <name evidence="2" type="ORF">CTI12_AA015740</name>
</gene>
<name>A0A2U1QL76_ARTAN</name>
<dbReference type="AlphaFoldDB" id="A0A2U1QL76"/>
<sequence>MNTDPRPSSSLPPPVRPPSRRPSSTLPPPCPPAHPTSSLPPARPNSSLPPVPRATMML</sequence>
<feature type="region of interest" description="Disordered" evidence="1">
    <location>
        <begin position="1"/>
        <end position="58"/>
    </location>
</feature>
<proteinExistence type="predicted"/>
<accession>A0A2U1QL76</accession>
<dbReference type="Proteomes" id="UP000245207">
    <property type="component" value="Unassembled WGS sequence"/>
</dbReference>
<protein>
    <submittedName>
        <fullName evidence="2">Uncharacterized protein</fullName>
    </submittedName>
</protein>
<dbReference type="EMBL" id="PKPP01000053">
    <property type="protein sequence ID" value="PWA98717.1"/>
    <property type="molecule type" value="Genomic_DNA"/>
</dbReference>
<comment type="caution">
    <text evidence="2">The sequence shown here is derived from an EMBL/GenBank/DDBJ whole genome shotgun (WGS) entry which is preliminary data.</text>
</comment>
<evidence type="ECO:0000313" key="2">
    <source>
        <dbReference type="EMBL" id="PWA98717.1"/>
    </source>
</evidence>
<feature type="compositionally biased region" description="Pro residues" evidence="1">
    <location>
        <begin position="25"/>
        <end position="34"/>
    </location>
</feature>
<evidence type="ECO:0000313" key="3">
    <source>
        <dbReference type="Proteomes" id="UP000245207"/>
    </source>
</evidence>